<keyword evidence="1" id="KW-0597">Phosphoprotein</keyword>
<dbReference type="InterPro" id="IPR038808">
    <property type="entry name" value="MOS1-like"/>
</dbReference>
<feature type="compositionally biased region" description="Low complexity" evidence="2">
    <location>
        <begin position="704"/>
        <end position="716"/>
    </location>
</feature>
<feature type="compositionally biased region" description="Polar residues" evidence="2">
    <location>
        <begin position="1389"/>
        <end position="1406"/>
    </location>
</feature>
<feature type="compositionally biased region" description="Polar residues" evidence="2">
    <location>
        <begin position="179"/>
        <end position="193"/>
    </location>
</feature>
<feature type="region of interest" description="Disordered" evidence="2">
    <location>
        <begin position="1331"/>
        <end position="1564"/>
    </location>
</feature>
<gene>
    <name evidence="4" type="ORF">HS088_TW19G00470</name>
</gene>
<name>A0A7J7C9Q3_TRIWF</name>
<feature type="compositionally biased region" description="Basic and acidic residues" evidence="2">
    <location>
        <begin position="451"/>
        <end position="460"/>
    </location>
</feature>
<reference evidence="4 5" key="1">
    <citation type="journal article" date="2020" name="Nat. Commun.">
        <title>Genome of Tripterygium wilfordii and identification of cytochrome P450 involved in triptolide biosynthesis.</title>
        <authorList>
            <person name="Tu L."/>
            <person name="Su P."/>
            <person name="Zhang Z."/>
            <person name="Gao L."/>
            <person name="Wang J."/>
            <person name="Hu T."/>
            <person name="Zhou J."/>
            <person name="Zhang Y."/>
            <person name="Zhao Y."/>
            <person name="Liu Y."/>
            <person name="Song Y."/>
            <person name="Tong Y."/>
            <person name="Lu Y."/>
            <person name="Yang J."/>
            <person name="Xu C."/>
            <person name="Jia M."/>
            <person name="Peters R.J."/>
            <person name="Huang L."/>
            <person name="Gao W."/>
        </authorList>
    </citation>
    <scope>NUCLEOTIDE SEQUENCE [LARGE SCALE GENOMIC DNA]</scope>
    <source>
        <strain evidence="5">cv. XIE 37</strain>
        <tissue evidence="4">Leaf</tissue>
    </source>
</reference>
<feature type="region of interest" description="Disordered" evidence="2">
    <location>
        <begin position="1258"/>
        <end position="1318"/>
    </location>
</feature>
<dbReference type="PANTHER" id="PTHR34805">
    <property type="entry name" value="PROTEIN MODIFIER OF SNC1 1"/>
    <property type="match status" value="1"/>
</dbReference>
<protein>
    <submittedName>
        <fullName evidence="4">Modifier of snc1 putative isoform 1</fullName>
    </submittedName>
</protein>
<feature type="compositionally biased region" description="Basic and acidic residues" evidence="2">
    <location>
        <begin position="1409"/>
        <end position="1426"/>
    </location>
</feature>
<feature type="compositionally biased region" description="Polar residues" evidence="2">
    <location>
        <begin position="233"/>
        <end position="253"/>
    </location>
</feature>
<feature type="compositionally biased region" description="Polar residues" evidence="2">
    <location>
        <begin position="1517"/>
        <end position="1532"/>
    </location>
</feature>
<evidence type="ECO:0000259" key="3">
    <source>
        <dbReference type="Pfam" id="PF07001"/>
    </source>
</evidence>
<feature type="compositionally biased region" description="Basic and acidic residues" evidence="2">
    <location>
        <begin position="680"/>
        <end position="703"/>
    </location>
</feature>
<feature type="domain" description="BAT2 N-terminal" evidence="3">
    <location>
        <begin position="13"/>
        <end position="177"/>
    </location>
</feature>
<organism evidence="4 5">
    <name type="scientific">Tripterygium wilfordii</name>
    <name type="common">Thunder God vine</name>
    <dbReference type="NCBI Taxonomy" id="458696"/>
    <lineage>
        <taxon>Eukaryota</taxon>
        <taxon>Viridiplantae</taxon>
        <taxon>Streptophyta</taxon>
        <taxon>Embryophyta</taxon>
        <taxon>Tracheophyta</taxon>
        <taxon>Spermatophyta</taxon>
        <taxon>Magnoliopsida</taxon>
        <taxon>eudicotyledons</taxon>
        <taxon>Gunneridae</taxon>
        <taxon>Pentapetalae</taxon>
        <taxon>rosids</taxon>
        <taxon>fabids</taxon>
        <taxon>Celastrales</taxon>
        <taxon>Celastraceae</taxon>
        <taxon>Tripterygium</taxon>
    </lineage>
</organism>
<feature type="compositionally biased region" description="Low complexity" evidence="2">
    <location>
        <begin position="124"/>
        <end position="140"/>
    </location>
</feature>
<evidence type="ECO:0000313" key="4">
    <source>
        <dbReference type="EMBL" id="KAF5730868.1"/>
    </source>
</evidence>
<keyword evidence="5" id="KW-1185">Reference proteome</keyword>
<evidence type="ECO:0000256" key="2">
    <source>
        <dbReference type="SAM" id="MobiDB-lite"/>
    </source>
</evidence>
<feature type="compositionally biased region" description="Polar residues" evidence="2">
    <location>
        <begin position="976"/>
        <end position="1034"/>
    </location>
</feature>
<dbReference type="EMBL" id="JAAARO010000019">
    <property type="protein sequence ID" value="KAF5730868.1"/>
    <property type="molecule type" value="Genomic_DNA"/>
</dbReference>
<feature type="compositionally biased region" description="Basic and acidic residues" evidence="2">
    <location>
        <begin position="1374"/>
        <end position="1387"/>
    </location>
</feature>
<feature type="compositionally biased region" description="Basic and acidic residues" evidence="2">
    <location>
        <begin position="1298"/>
        <end position="1315"/>
    </location>
</feature>
<feature type="compositionally biased region" description="Polar residues" evidence="2">
    <location>
        <begin position="1458"/>
        <end position="1470"/>
    </location>
</feature>
<evidence type="ECO:0000256" key="1">
    <source>
        <dbReference type="ARBA" id="ARBA00022553"/>
    </source>
</evidence>
<proteinExistence type="predicted"/>
<feature type="region of interest" description="Disordered" evidence="2">
    <location>
        <begin position="960"/>
        <end position="1048"/>
    </location>
</feature>
<feature type="region of interest" description="Disordered" evidence="2">
    <location>
        <begin position="670"/>
        <end position="721"/>
    </location>
</feature>
<feature type="compositionally biased region" description="Basic and acidic residues" evidence="2">
    <location>
        <begin position="488"/>
        <end position="507"/>
    </location>
</feature>
<feature type="region of interest" description="Disordered" evidence="2">
    <location>
        <begin position="1094"/>
        <end position="1117"/>
    </location>
</feature>
<dbReference type="GO" id="GO:0040029">
    <property type="term" value="P:epigenetic regulation of gene expression"/>
    <property type="evidence" value="ECO:0007669"/>
    <property type="project" value="TreeGrafter"/>
</dbReference>
<dbReference type="Proteomes" id="UP000593562">
    <property type="component" value="Unassembled WGS sequence"/>
</dbReference>
<feature type="compositionally biased region" description="Low complexity" evidence="2">
    <location>
        <begin position="81"/>
        <end position="107"/>
    </location>
</feature>
<feature type="compositionally biased region" description="Polar residues" evidence="2">
    <location>
        <begin position="1209"/>
        <end position="1239"/>
    </location>
</feature>
<feature type="compositionally biased region" description="Basic and acidic residues" evidence="2">
    <location>
        <begin position="1333"/>
        <end position="1343"/>
    </location>
</feature>
<feature type="compositionally biased region" description="Polar residues" evidence="2">
    <location>
        <begin position="1099"/>
        <end position="1117"/>
    </location>
</feature>
<feature type="compositionally biased region" description="Basic and acidic residues" evidence="2">
    <location>
        <begin position="1489"/>
        <end position="1504"/>
    </location>
</feature>
<feature type="compositionally biased region" description="Polar residues" evidence="2">
    <location>
        <begin position="1344"/>
        <end position="1361"/>
    </location>
</feature>
<feature type="compositionally biased region" description="Polar residues" evidence="2">
    <location>
        <begin position="66"/>
        <end position="76"/>
    </location>
</feature>
<feature type="compositionally biased region" description="Basic and acidic residues" evidence="2">
    <location>
        <begin position="199"/>
        <end position="215"/>
    </location>
</feature>
<dbReference type="Pfam" id="PF07001">
    <property type="entry name" value="BAT2_N"/>
    <property type="match status" value="1"/>
</dbReference>
<evidence type="ECO:0000313" key="5">
    <source>
        <dbReference type="Proteomes" id="UP000593562"/>
    </source>
</evidence>
<accession>A0A7J7C9Q3</accession>
<feature type="region of interest" description="Disordered" evidence="2">
    <location>
        <begin position="54"/>
        <end position="263"/>
    </location>
</feature>
<feature type="region of interest" description="Disordered" evidence="2">
    <location>
        <begin position="420"/>
        <end position="461"/>
    </location>
</feature>
<dbReference type="InParanoid" id="A0A7J7C9Q3"/>
<feature type="compositionally biased region" description="Polar residues" evidence="2">
    <location>
        <begin position="421"/>
        <end position="432"/>
    </location>
</feature>
<dbReference type="PANTHER" id="PTHR34805:SF1">
    <property type="entry name" value="PROTEIN MODIFIER OF SNC1 1"/>
    <property type="match status" value="1"/>
</dbReference>
<dbReference type="FunCoup" id="A0A7J7C9Q3">
    <property type="interactions" value="3217"/>
</dbReference>
<feature type="region of interest" description="Disordered" evidence="2">
    <location>
        <begin position="1163"/>
        <end position="1239"/>
    </location>
</feature>
<sequence length="1564" mass="169330">MTSNILTGERRWTSARRGGMTVLGKVAVPKPINLPSQRLENHGLDPNVEIIPKGTLSWGSKSSSSALNPWGSSTRSPRTDGGSSSPSHLSARPSSGGSGTRPSTSGSDRAHEANTNAWENSRPSSASGALASNQSSLASLRPRSAETRPGSSQLSRFAEPPSENSGTWGAAGTAEKLGVTSSKNDGFSLTSGDFPTLGSEKDYAGRNSDPQDHSSHGRPGSYAVGATVEDRSGSGNASINSDVKSGTANSWTRDSPPCSEDGMRPNVEKWQVDHPPYNNPNMPPPHYDAWHGPPVNNHPGGVLYRGPPTGPPYGAPVTHGGFPMEPFHYYHPQIPASALANQRPVPPPGVGPRGHHPKYGDMYRPHMPDAYVRPGMPIRPGFFPGPMAYESYYGPPMVYCNSHGRDIPFMEMTAGPAYNRHSGQSAPDNGNLHSRPCGCGPPGKSLVSETESSHSHDTRGPYKVLLKQHDGWDEKHDQKLNESGASYLEKKDQSRKSSWDDDWQGDYKKDEEMDIKGVTPGEEASVASGIQGGSSVTAKVHSTENVGYVEAHSEHFLKKSENVDFVVLEGPAALKDSSLIQKIENLNAKVWASDGRQDVTSISIREEQGNKLPASGLKANHLSNDADNGPVYLESSRVGSVTKSGSRKSVVHTGDMGAGEKMFDASITATSRRPSHGMHNRPDHCGSKGRFNVRESDGREKKASAVSPIAAAASHSKSSVTHMQNHTYVEPTEKSGSYPQGKDEGEAVSSIFASSDSRLQKEEEERAREQKAKALAKLEELNKRTQSVEVLNQKTETGSRGSVLNKHEESQAFTESTLVTFKSAELTFSNTMTIVQVSESIANRVEKPTFLVGELPVETLKSANREPVVSQIHLEQSQRVDNTDSPDLDNAPHVAGVPNSKHKRVGHKQKQNIPLEKFSVDKLISVSMSEAPKIDTDASVDVSASIEVVAREMASGLKLSESLVQPRRKNNRGAKNKQNADATSSMAAVPSSVSKETNIIDTPTDASNQMAEESALNASSVQSASAGKDSNQPSEPHLSIPNKDTHGRVNNQWKLQHSHRMRNQQGNRSAEKFHGGDAVVSLVWAPVRSQNKADVANEVSKNPLSVNTNSVKNDQLQNNPRNKRAEMERYIPKPVAKEMAQQGSFQQPVALSVGQTASEEIVGRPVSPAGPITRKGGPAIEAGNGDIKQNRPGKVQGSWCQRGSVESVMGQSLQDRKYNASNSSKNVPKLNENQLPQKSDVSLVKEQPKHTNEWNFSDGWHIPESSASSAPVTVPTVKDQGVKGKWHSAKGQKGMGNTHEKEKKIKSDDDVDKSNSKSLAPEICQIEFSAASKENRASQERSTSHWQPKLQVSSAPNQGAATNIGLGIGVEVGRGNRRDPTLQDRKSLPPQQRMETTEGNVVQSVSLLEENKVVEAPGVRHSETKRERKIKGQSHSPNQVPGGLGEEEPSLNMDFQHEQSSLGFQKNGSHNGCFGKGHESRGRWGAAGEDNKRHNQPANRDRQRNTSHYEYQPVGPHNSNKAHNFEQPNDASHNPGPRYRDRGQNHSRRGGGNFYGRQSSTSTD</sequence>
<dbReference type="OrthoDB" id="1939715at2759"/>
<feature type="region of interest" description="Disordered" evidence="2">
    <location>
        <begin position="484"/>
        <end position="507"/>
    </location>
</feature>
<feature type="compositionally biased region" description="Polar residues" evidence="2">
    <location>
        <begin position="113"/>
        <end position="123"/>
    </location>
</feature>
<comment type="caution">
    <text evidence="4">The sequence shown here is derived from an EMBL/GenBank/DDBJ whole genome shotgun (WGS) entry which is preliminary data.</text>
</comment>
<dbReference type="InterPro" id="IPR009738">
    <property type="entry name" value="BAT2_N"/>
</dbReference>
<feature type="compositionally biased region" description="Basic residues" evidence="2">
    <location>
        <begin position="966"/>
        <end position="975"/>
    </location>
</feature>